<evidence type="ECO:0000256" key="6">
    <source>
        <dbReference type="ARBA" id="ARBA00023136"/>
    </source>
</evidence>
<feature type="transmembrane region" description="Helical" evidence="8">
    <location>
        <begin position="138"/>
        <end position="157"/>
    </location>
</feature>
<evidence type="ECO:0000256" key="4">
    <source>
        <dbReference type="ARBA" id="ARBA00022692"/>
    </source>
</evidence>
<dbReference type="PANTHER" id="PTHR48022">
    <property type="entry name" value="PLASTIDIC GLUCOSE TRANSPORTER 4"/>
    <property type="match status" value="1"/>
</dbReference>
<feature type="transmembrane region" description="Helical" evidence="8">
    <location>
        <begin position="366"/>
        <end position="387"/>
    </location>
</feature>
<evidence type="ECO:0000256" key="2">
    <source>
        <dbReference type="ARBA" id="ARBA00010992"/>
    </source>
</evidence>
<feature type="transmembrane region" description="Helical" evidence="8">
    <location>
        <begin position="326"/>
        <end position="346"/>
    </location>
</feature>
<dbReference type="InterPro" id="IPR020846">
    <property type="entry name" value="MFS_dom"/>
</dbReference>
<dbReference type="CDD" id="cd17356">
    <property type="entry name" value="MFS_HXT"/>
    <property type="match status" value="1"/>
</dbReference>
<dbReference type="PROSITE" id="PS50850">
    <property type="entry name" value="MFS"/>
    <property type="match status" value="1"/>
</dbReference>
<keyword evidence="11" id="KW-1185">Reference proteome</keyword>
<organism evidence="10 11">
    <name type="scientific">Lipomyces tetrasporus</name>
    <dbReference type="NCBI Taxonomy" id="54092"/>
    <lineage>
        <taxon>Eukaryota</taxon>
        <taxon>Fungi</taxon>
        <taxon>Dikarya</taxon>
        <taxon>Ascomycota</taxon>
        <taxon>Saccharomycotina</taxon>
        <taxon>Lipomycetes</taxon>
        <taxon>Lipomycetales</taxon>
        <taxon>Lipomycetaceae</taxon>
        <taxon>Lipomyces</taxon>
    </lineage>
</organism>
<dbReference type="GO" id="GO:0016020">
    <property type="term" value="C:membrane"/>
    <property type="evidence" value="ECO:0007669"/>
    <property type="project" value="UniProtKB-SubCell"/>
</dbReference>
<gene>
    <name evidence="10" type="ORF">POJ06DRAFT_255552</name>
</gene>
<comment type="similarity">
    <text evidence="2 7">Belongs to the major facilitator superfamily. Sugar transporter (TC 2.A.1.1) family.</text>
</comment>
<comment type="subcellular location">
    <subcellularLocation>
        <location evidence="1">Membrane</location>
        <topology evidence="1">Multi-pass membrane protein</topology>
    </subcellularLocation>
</comment>
<dbReference type="InterPro" id="IPR003663">
    <property type="entry name" value="Sugar/inositol_transpt"/>
</dbReference>
<feature type="transmembrane region" description="Helical" evidence="8">
    <location>
        <begin position="295"/>
        <end position="314"/>
    </location>
</feature>
<proteinExistence type="inferred from homology"/>
<keyword evidence="4 8" id="KW-0812">Transmembrane</keyword>
<dbReference type="PROSITE" id="PS00217">
    <property type="entry name" value="SUGAR_TRANSPORT_2"/>
    <property type="match status" value="1"/>
</dbReference>
<reference evidence="10" key="1">
    <citation type="submission" date="2023-03" db="EMBL/GenBank/DDBJ databases">
        <title>Near-Complete genome sequence of Lipomyces tetrasporous NRRL Y-64009, an oleaginous yeast capable of growing on lignocellulosic hydrolysates.</title>
        <authorList>
            <consortium name="Lawrence Berkeley National Laboratory"/>
            <person name="Jagtap S.S."/>
            <person name="Liu J.-J."/>
            <person name="Walukiewicz H.E."/>
            <person name="Pangilinan J."/>
            <person name="Lipzen A."/>
            <person name="Ahrendt S."/>
            <person name="Koriabine M."/>
            <person name="Cobaugh K."/>
            <person name="Salamov A."/>
            <person name="Yoshinaga Y."/>
            <person name="Ng V."/>
            <person name="Daum C."/>
            <person name="Grigoriev I.V."/>
            <person name="Slininger P.J."/>
            <person name="Dien B.S."/>
            <person name="Jin Y.-S."/>
            <person name="Rao C.V."/>
        </authorList>
    </citation>
    <scope>NUCLEOTIDE SEQUENCE</scope>
    <source>
        <strain evidence="10">NRRL Y-64009</strain>
    </source>
</reference>
<dbReference type="AlphaFoldDB" id="A0AAD7QSH8"/>
<dbReference type="RefSeq" id="XP_056043596.1">
    <property type="nucleotide sequence ID" value="XM_056187904.1"/>
</dbReference>
<feature type="transmembrane region" description="Helical" evidence="8">
    <location>
        <begin position="80"/>
        <end position="98"/>
    </location>
</feature>
<dbReference type="GO" id="GO:0005351">
    <property type="term" value="F:carbohydrate:proton symporter activity"/>
    <property type="evidence" value="ECO:0007669"/>
    <property type="project" value="TreeGrafter"/>
</dbReference>
<name>A0AAD7QSH8_9ASCO</name>
<keyword evidence="6 8" id="KW-0472">Membrane</keyword>
<keyword evidence="5 8" id="KW-1133">Transmembrane helix</keyword>
<feature type="transmembrane region" description="Helical" evidence="8">
    <location>
        <begin position="172"/>
        <end position="191"/>
    </location>
</feature>
<dbReference type="Gene3D" id="1.20.1250.20">
    <property type="entry name" value="MFS general substrate transporter like domains"/>
    <property type="match status" value="1"/>
</dbReference>
<dbReference type="InterPro" id="IPR005829">
    <property type="entry name" value="Sugar_transporter_CS"/>
</dbReference>
<dbReference type="EMBL" id="JARPMG010000006">
    <property type="protein sequence ID" value="KAJ8100146.1"/>
    <property type="molecule type" value="Genomic_DNA"/>
</dbReference>
<evidence type="ECO:0000256" key="7">
    <source>
        <dbReference type="RuleBase" id="RU003346"/>
    </source>
</evidence>
<dbReference type="InterPro" id="IPR050360">
    <property type="entry name" value="MFS_Sugar_Transporters"/>
</dbReference>
<dbReference type="FunFam" id="1.20.1250.20:FF:000026">
    <property type="entry name" value="MFS quinate transporter QutD"/>
    <property type="match status" value="1"/>
</dbReference>
<accession>A0AAD7QSH8</accession>
<protein>
    <submittedName>
        <fullName evidence="10">General substrate transporter</fullName>
    </submittedName>
</protein>
<dbReference type="NCBIfam" id="TIGR00879">
    <property type="entry name" value="SP"/>
    <property type="match status" value="1"/>
</dbReference>
<feature type="domain" description="Major facilitator superfamily (MFS) profile" evidence="9">
    <location>
        <begin position="12"/>
        <end position="459"/>
    </location>
</feature>
<feature type="transmembrane region" description="Helical" evidence="8">
    <location>
        <begin position="54"/>
        <end position="73"/>
    </location>
</feature>
<evidence type="ECO:0000313" key="10">
    <source>
        <dbReference type="EMBL" id="KAJ8100146.1"/>
    </source>
</evidence>
<evidence type="ECO:0000256" key="3">
    <source>
        <dbReference type="ARBA" id="ARBA00022448"/>
    </source>
</evidence>
<comment type="caution">
    <text evidence="10">The sequence shown here is derived from an EMBL/GenBank/DDBJ whole genome shotgun (WGS) entry which is preliminary data.</text>
</comment>
<feature type="transmembrane region" description="Helical" evidence="8">
    <location>
        <begin position="12"/>
        <end position="34"/>
    </location>
</feature>
<evidence type="ECO:0000256" key="8">
    <source>
        <dbReference type="SAM" id="Phobius"/>
    </source>
</evidence>
<feature type="transmembrane region" description="Helical" evidence="8">
    <location>
        <begin position="104"/>
        <end position="126"/>
    </location>
</feature>
<dbReference type="Pfam" id="PF00083">
    <property type="entry name" value="Sugar_tr"/>
    <property type="match status" value="1"/>
</dbReference>
<feature type="transmembrane region" description="Helical" evidence="8">
    <location>
        <begin position="434"/>
        <end position="455"/>
    </location>
</feature>
<evidence type="ECO:0000256" key="1">
    <source>
        <dbReference type="ARBA" id="ARBA00004141"/>
    </source>
</evidence>
<evidence type="ECO:0000313" key="11">
    <source>
        <dbReference type="Proteomes" id="UP001217417"/>
    </source>
</evidence>
<feature type="transmembrane region" description="Helical" evidence="8">
    <location>
        <begin position="260"/>
        <end position="283"/>
    </location>
</feature>
<feature type="transmembrane region" description="Helical" evidence="8">
    <location>
        <begin position="407"/>
        <end position="428"/>
    </location>
</feature>
<evidence type="ECO:0000259" key="9">
    <source>
        <dbReference type="PROSITE" id="PS50850"/>
    </source>
</evidence>
<sequence>MPMVRLLNVYTISTFVALAGLLFGFDISSISGVVGTDQYKNFFGNPLGTRQGGITSAMAAGSVVGALSSSYLGDKFSRKIAIQCGATFWCLGAAIQSASNGVMMLIAGRLVSGLCIGLTSALVPIYQSEIAPRKIRGRIVVFQIFAITWGIMIQYFIQYGCSFIDSEAAFRIPWAIQAIPAIFLIIGLFWLPRSPRWLASVDRWDDALRVLAFLRSAVGDINDPLVLAEYKEIEDQIWTEREEHSNSYRELFSRKIRKRLFLSMAIQMWSQLSGMNVMMYYIVYVLKSAGVANTTLASSIQYVINLVMTIPCLIWTDKWGRRPSLLIGAIFMSIWFFVIGGLLLQYGEPNPVANEPYTWVIHDNPAVSRTILATSYLAVGTFAVAWAPISWIYPPEVAPLRVRAKSVSLATAANWATNFALGFAVPPLLRSMKWGMFFLFALFNIAAFIHVLVAVPETKQRTLEEMDEIFEHGKPLWKSFTGIGDTNKLDKLAREIELGLLTNRHSPVHKHDG</sequence>
<dbReference type="PRINTS" id="PR00171">
    <property type="entry name" value="SUGRTRNSPORT"/>
</dbReference>
<dbReference type="InterPro" id="IPR005828">
    <property type="entry name" value="MFS_sugar_transport-like"/>
</dbReference>
<dbReference type="Proteomes" id="UP001217417">
    <property type="component" value="Unassembled WGS sequence"/>
</dbReference>
<evidence type="ECO:0000256" key="5">
    <source>
        <dbReference type="ARBA" id="ARBA00022989"/>
    </source>
</evidence>
<keyword evidence="3 7" id="KW-0813">Transport</keyword>
<dbReference type="SUPFAM" id="SSF103473">
    <property type="entry name" value="MFS general substrate transporter"/>
    <property type="match status" value="1"/>
</dbReference>
<dbReference type="PANTHER" id="PTHR48022:SF35">
    <property type="entry name" value="MAJOR FACILITATOR SUPERFAMILY (MFS) PROFILE DOMAIN-CONTAINING PROTEIN"/>
    <property type="match status" value="1"/>
</dbReference>
<dbReference type="GeneID" id="80883070"/>
<dbReference type="InterPro" id="IPR036259">
    <property type="entry name" value="MFS_trans_sf"/>
</dbReference>